<sequence length="224" mass="25696">TFADNESSRKPELRSDTLHRSAVKQSTTSLRFTPLHSDTDRSSKFLFNLHAILSATFQHRPIVEISPQRPCDSIRFIPTPIGRKCISIVHAIHFASFRHRSAVNASSMFMRFTSLQSDADRSSKFPFNVHAILFATSQHRPIVEISSQCLCDSLRYIPTPTDRQNFSSTFMRFSSLHPNTDRSLKYLLNVYAIHSATFRHRPIVKISLQRSCDSLRYIPTPTDR</sequence>
<name>A0AAW1UJ65_9CUCU</name>
<dbReference type="EMBL" id="JARQZJ010000081">
    <property type="protein sequence ID" value="KAK9882743.1"/>
    <property type="molecule type" value="Genomic_DNA"/>
</dbReference>
<evidence type="ECO:0000256" key="1">
    <source>
        <dbReference type="SAM" id="MobiDB-lite"/>
    </source>
</evidence>
<accession>A0AAW1UJ65</accession>
<comment type="caution">
    <text evidence="2">The sequence shown here is derived from an EMBL/GenBank/DDBJ whole genome shotgun (WGS) entry which is preliminary data.</text>
</comment>
<feature type="compositionally biased region" description="Basic and acidic residues" evidence="1">
    <location>
        <begin position="1"/>
        <end position="19"/>
    </location>
</feature>
<keyword evidence="3" id="KW-1185">Reference proteome</keyword>
<dbReference type="Proteomes" id="UP001431783">
    <property type="component" value="Unassembled WGS sequence"/>
</dbReference>
<proteinExistence type="predicted"/>
<dbReference type="AlphaFoldDB" id="A0AAW1UJ65"/>
<evidence type="ECO:0000313" key="3">
    <source>
        <dbReference type="Proteomes" id="UP001431783"/>
    </source>
</evidence>
<feature type="region of interest" description="Disordered" evidence="1">
    <location>
        <begin position="1"/>
        <end position="20"/>
    </location>
</feature>
<protein>
    <submittedName>
        <fullName evidence="2">Uncharacterized protein</fullName>
    </submittedName>
</protein>
<evidence type="ECO:0000313" key="2">
    <source>
        <dbReference type="EMBL" id="KAK9882743.1"/>
    </source>
</evidence>
<reference evidence="2 3" key="1">
    <citation type="submission" date="2023-03" db="EMBL/GenBank/DDBJ databases">
        <title>Genome insight into feeding habits of ladybird beetles.</title>
        <authorList>
            <person name="Li H.-S."/>
            <person name="Huang Y.-H."/>
            <person name="Pang H."/>
        </authorList>
    </citation>
    <scope>NUCLEOTIDE SEQUENCE [LARGE SCALE GENOMIC DNA]</scope>
    <source>
        <strain evidence="2">SYSU_2023b</strain>
        <tissue evidence="2">Whole body</tissue>
    </source>
</reference>
<feature type="non-terminal residue" evidence="2">
    <location>
        <position position="1"/>
    </location>
</feature>
<organism evidence="2 3">
    <name type="scientific">Henosepilachna vigintioctopunctata</name>
    <dbReference type="NCBI Taxonomy" id="420089"/>
    <lineage>
        <taxon>Eukaryota</taxon>
        <taxon>Metazoa</taxon>
        <taxon>Ecdysozoa</taxon>
        <taxon>Arthropoda</taxon>
        <taxon>Hexapoda</taxon>
        <taxon>Insecta</taxon>
        <taxon>Pterygota</taxon>
        <taxon>Neoptera</taxon>
        <taxon>Endopterygota</taxon>
        <taxon>Coleoptera</taxon>
        <taxon>Polyphaga</taxon>
        <taxon>Cucujiformia</taxon>
        <taxon>Coccinelloidea</taxon>
        <taxon>Coccinellidae</taxon>
        <taxon>Epilachninae</taxon>
        <taxon>Epilachnini</taxon>
        <taxon>Henosepilachna</taxon>
    </lineage>
</organism>
<gene>
    <name evidence="2" type="ORF">WA026_023004</name>
</gene>